<dbReference type="EMBL" id="CAADFN010000083">
    <property type="protein sequence ID" value="VFK21025.1"/>
    <property type="molecule type" value="Genomic_DNA"/>
</dbReference>
<evidence type="ECO:0000313" key="2">
    <source>
        <dbReference type="EMBL" id="VFK21025.1"/>
    </source>
</evidence>
<reference evidence="2" key="1">
    <citation type="submission" date="2019-02" db="EMBL/GenBank/DDBJ databases">
        <authorList>
            <person name="Gruber-Vodicka R. H."/>
            <person name="Seah K. B. B."/>
        </authorList>
    </citation>
    <scope>NUCLEOTIDE SEQUENCE</scope>
    <source>
        <strain evidence="2">BECK_BY7</strain>
    </source>
</reference>
<organism evidence="2">
    <name type="scientific">Candidatus Kentrum sp. LFY</name>
    <dbReference type="NCBI Taxonomy" id="2126342"/>
    <lineage>
        <taxon>Bacteria</taxon>
        <taxon>Pseudomonadati</taxon>
        <taxon>Pseudomonadota</taxon>
        <taxon>Gammaproteobacteria</taxon>
        <taxon>Candidatus Kentrum</taxon>
    </lineage>
</organism>
<proteinExistence type="predicted"/>
<feature type="region of interest" description="Disordered" evidence="1">
    <location>
        <begin position="61"/>
        <end position="89"/>
    </location>
</feature>
<name>A0A450WVD2_9GAMM</name>
<dbReference type="AlphaFoldDB" id="A0A450WVD2"/>
<evidence type="ECO:0000256" key="1">
    <source>
        <dbReference type="SAM" id="MobiDB-lite"/>
    </source>
</evidence>
<gene>
    <name evidence="2" type="ORF">BECKLFY1418C_GA0070996_108317</name>
</gene>
<accession>A0A450WVD2</accession>
<protein>
    <submittedName>
        <fullName evidence="2">Uncharacterized protein</fullName>
    </submittedName>
</protein>
<sequence length="195" mass="21802">MTRNWNRDDSGAAGLARCNFSSRIDMTARMFGVVRRNSADCDLKKNSRVVFRHPWHLGPANPWRDDGSGKFPRNRLKQPLPSSRQGLPGPSCQGRQLNLVAAPPRYAIPLTSHPETRLVQGPYRVEVIDPGQFRQNFVYFSLGLVNESDFTKYQLCFAALNHALSTRGEASPSVVSHLLFNPSHGLRATTPEGHH</sequence>